<sequence>MDRRRLARPCSPILEMPCAPLTDEQFNLFHSSDRELYGRLALSLRREPAVSMKVVAFWMWLERESHDARLMRRILFLPPAELNKLADETVTCLECVESKNGFSLGNHEISLLPNLLSFWFRMFFSLRSLHDRRAEILLGVNRIIDVVCVRAFKDIMRQIMNQNVAMQAAAGGSGSGGTSLNEGGDILQGS</sequence>
<proteinExistence type="predicted"/>
<reference evidence="2 3" key="1">
    <citation type="journal article" date="2015" name="Proc. Natl. Acad. Sci. U.S.A.">
        <title>The resurrection genome of Boea hygrometrica: A blueprint for survival of dehydration.</title>
        <authorList>
            <person name="Xiao L."/>
            <person name="Yang G."/>
            <person name="Zhang L."/>
            <person name="Yang X."/>
            <person name="Zhao S."/>
            <person name="Ji Z."/>
            <person name="Zhou Q."/>
            <person name="Hu M."/>
            <person name="Wang Y."/>
            <person name="Chen M."/>
            <person name="Xu Y."/>
            <person name="Jin H."/>
            <person name="Xiao X."/>
            <person name="Hu G."/>
            <person name="Bao F."/>
            <person name="Hu Y."/>
            <person name="Wan P."/>
            <person name="Li L."/>
            <person name="Deng X."/>
            <person name="Kuang T."/>
            <person name="Xiang C."/>
            <person name="Zhu J.K."/>
            <person name="Oliver M.J."/>
            <person name="He Y."/>
        </authorList>
    </citation>
    <scope>NUCLEOTIDE SEQUENCE [LARGE SCALE GENOMIC DNA]</scope>
    <source>
        <strain evidence="3">cv. XS01</strain>
    </source>
</reference>
<dbReference type="AlphaFoldDB" id="A0A2Z7DHJ4"/>
<gene>
    <name evidence="2" type="ORF">F511_42378</name>
</gene>
<dbReference type="Proteomes" id="UP000250235">
    <property type="component" value="Unassembled WGS sequence"/>
</dbReference>
<dbReference type="PANTHER" id="PTHR33527">
    <property type="entry name" value="OS07G0274300 PROTEIN"/>
    <property type="match status" value="1"/>
</dbReference>
<evidence type="ECO:0000313" key="3">
    <source>
        <dbReference type="Proteomes" id="UP000250235"/>
    </source>
</evidence>
<keyword evidence="3" id="KW-1185">Reference proteome</keyword>
<protein>
    <submittedName>
        <fullName evidence="2">Uncharacterized protein</fullName>
    </submittedName>
</protein>
<dbReference type="OrthoDB" id="1882251at2759"/>
<evidence type="ECO:0000256" key="1">
    <source>
        <dbReference type="SAM" id="MobiDB-lite"/>
    </source>
</evidence>
<evidence type="ECO:0000313" key="2">
    <source>
        <dbReference type="EMBL" id="KZV57145.1"/>
    </source>
</evidence>
<organism evidence="2 3">
    <name type="scientific">Dorcoceras hygrometricum</name>
    <dbReference type="NCBI Taxonomy" id="472368"/>
    <lineage>
        <taxon>Eukaryota</taxon>
        <taxon>Viridiplantae</taxon>
        <taxon>Streptophyta</taxon>
        <taxon>Embryophyta</taxon>
        <taxon>Tracheophyta</taxon>
        <taxon>Spermatophyta</taxon>
        <taxon>Magnoliopsida</taxon>
        <taxon>eudicotyledons</taxon>
        <taxon>Gunneridae</taxon>
        <taxon>Pentapetalae</taxon>
        <taxon>asterids</taxon>
        <taxon>lamiids</taxon>
        <taxon>Lamiales</taxon>
        <taxon>Gesneriaceae</taxon>
        <taxon>Didymocarpoideae</taxon>
        <taxon>Trichosporeae</taxon>
        <taxon>Loxocarpinae</taxon>
        <taxon>Dorcoceras</taxon>
    </lineage>
</organism>
<name>A0A2Z7DHJ4_9LAMI</name>
<feature type="region of interest" description="Disordered" evidence="1">
    <location>
        <begin position="171"/>
        <end position="190"/>
    </location>
</feature>
<accession>A0A2Z7DHJ4</accession>
<dbReference type="EMBL" id="KQ987490">
    <property type="protein sequence ID" value="KZV57145.1"/>
    <property type="molecule type" value="Genomic_DNA"/>
</dbReference>
<dbReference type="PANTHER" id="PTHR33527:SF28">
    <property type="entry name" value="GB|AAD43168.1"/>
    <property type="match status" value="1"/>
</dbReference>